<dbReference type="PRINTS" id="PR00598">
    <property type="entry name" value="HTHMARR"/>
</dbReference>
<sequence length="168" mass="19020">MTAESLGKNSLSKERLRLWLRMLRVTRQVESELRERLRTEHDSTLPRFDVMAALYAAEEGLKMNELSKRLRVSNGNVTGIIDRLVDDGTVERIAIEGDRRATRVCLTVVGRKTFRGMAVEHERWINALFEGVNEEDAHHIGELLHRLPASLNDAPTLNDGNADGPINH</sequence>
<protein>
    <submittedName>
        <fullName evidence="5">MarR family transcriptional regulator</fullName>
    </submittedName>
</protein>
<feature type="domain" description="HTH marR-type" evidence="4">
    <location>
        <begin position="15"/>
        <end position="149"/>
    </location>
</feature>
<dbReference type="PANTHER" id="PTHR42756:SF1">
    <property type="entry name" value="TRANSCRIPTIONAL REPRESSOR OF EMRAB OPERON"/>
    <property type="match status" value="1"/>
</dbReference>
<organism evidence="5 6">
    <name type="scientific">Vreelandella nigrificans</name>
    <dbReference type="NCBI Taxonomy" id="2042704"/>
    <lineage>
        <taxon>Bacteria</taxon>
        <taxon>Pseudomonadati</taxon>
        <taxon>Pseudomonadota</taxon>
        <taxon>Gammaproteobacteria</taxon>
        <taxon>Oceanospirillales</taxon>
        <taxon>Halomonadaceae</taxon>
        <taxon>Vreelandella</taxon>
    </lineage>
</organism>
<evidence type="ECO:0000313" key="6">
    <source>
        <dbReference type="Proteomes" id="UP000218677"/>
    </source>
</evidence>
<keyword evidence="6" id="KW-1185">Reference proteome</keyword>
<dbReference type="RefSeq" id="WP_096654098.1">
    <property type="nucleotide sequence ID" value="NZ_NWUX01000022.1"/>
</dbReference>
<dbReference type="PANTHER" id="PTHR42756">
    <property type="entry name" value="TRANSCRIPTIONAL REGULATOR, MARR"/>
    <property type="match status" value="1"/>
</dbReference>
<dbReference type="InterPro" id="IPR000835">
    <property type="entry name" value="HTH_MarR-typ"/>
</dbReference>
<dbReference type="PROSITE" id="PS50995">
    <property type="entry name" value="HTH_MARR_2"/>
    <property type="match status" value="1"/>
</dbReference>
<dbReference type="InterPro" id="IPR036390">
    <property type="entry name" value="WH_DNA-bd_sf"/>
</dbReference>
<evidence type="ECO:0000256" key="3">
    <source>
        <dbReference type="ARBA" id="ARBA00023163"/>
    </source>
</evidence>
<dbReference type="EMBL" id="NWUX01000022">
    <property type="protein sequence ID" value="PCF94240.1"/>
    <property type="molecule type" value="Genomic_DNA"/>
</dbReference>
<keyword evidence="2" id="KW-0238">DNA-binding</keyword>
<evidence type="ECO:0000313" key="5">
    <source>
        <dbReference type="EMBL" id="PCF94240.1"/>
    </source>
</evidence>
<dbReference type="Pfam" id="PF01047">
    <property type="entry name" value="MarR"/>
    <property type="match status" value="1"/>
</dbReference>
<evidence type="ECO:0000259" key="4">
    <source>
        <dbReference type="PROSITE" id="PS50995"/>
    </source>
</evidence>
<evidence type="ECO:0000256" key="1">
    <source>
        <dbReference type="ARBA" id="ARBA00023015"/>
    </source>
</evidence>
<reference evidence="6" key="1">
    <citation type="submission" date="2017-09" db="EMBL/GenBank/DDBJ databases">
        <authorList>
            <person name="Cho G.-S."/>
            <person name="Oguntoyinbo F.A."/>
            <person name="Cnockaert M."/>
            <person name="Kabisch J."/>
            <person name="Neve H."/>
            <person name="Bockelmann W."/>
            <person name="Wenning M."/>
            <person name="Franz C.M."/>
            <person name="Vandamme P."/>
        </authorList>
    </citation>
    <scope>NUCLEOTIDE SEQUENCE [LARGE SCALE GENOMIC DNA]</scope>
    <source>
        <strain evidence="6">MBT G8648</strain>
    </source>
</reference>
<dbReference type="GO" id="GO:0003700">
    <property type="term" value="F:DNA-binding transcription factor activity"/>
    <property type="evidence" value="ECO:0007669"/>
    <property type="project" value="InterPro"/>
</dbReference>
<comment type="caution">
    <text evidence="5">The sequence shown here is derived from an EMBL/GenBank/DDBJ whole genome shotgun (WGS) entry which is preliminary data.</text>
</comment>
<dbReference type="AlphaFoldDB" id="A0A2A4HHH8"/>
<dbReference type="GO" id="GO:0003677">
    <property type="term" value="F:DNA binding"/>
    <property type="evidence" value="ECO:0007669"/>
    <property type="project" value="UniProtKB-KW"/>
</dbReference>
<dbReference type="OrthoDB" id="5296557at2"/>
<evidence type="ECO:0000256" key="2">
    <source>
        <dbReference type="ARBA" id="ARBA00023125"/>
    </source>
</evidence>
<dbReference type="SUPFAM" id="SSF46785">
    <property type="entry name" value="Winged helix' DNA-binding domain"/>
    <property type="match status" value="1"/>
</dbReference>
<gene>
    <name evidence="5" type="ORF">CPA45_18455</name>
</gene>
<dbReference type="InterPro" id="IPR036388">
    <property type="entry name" value="WH-like_DNA-bd_sf"/>
</dbReference>
<dbReference type="SMART" id="SM00347">
    <property type="entry name" value="HTH_MARR"/>
    <property type="match status" value="1"/>
</dbReference>
<keyword evidence="3" id="KW-0804">Transcription</keyword>
<name>A0A2A4HHH8_9GAMM</name>
<proteinExistence type="predicted"/>
<dbReference type="Gene3D" id="1.10.10.10">
    <property type="entry name" value="Winged helix-like DNA-binding domain superfamily/Winged helix DNA-binding domain"/>
    <property type="match status" value="1"/>
</dbReference>
<keyword evidence="1" id="KW-0805">Transcription regulation</keyword>
<accession>A0A2A4HHH8</accession>
<dbReference type="Proteomes" id="UP000218677">
    <property type="component" value="Unassembled WGS sequence"/>
</dbReference>